<comment type="caution">
    <text evidence="1">The sequence shown here is derived from an EMBL/GenBank/DDBJ whole genome shotgun (WGS) entry which is preliminary data.</text>
</comment>
<organism evidence="1">
    <name type="scientific">marine sediment metagenome</name>
    <dbReference type="NCBI Taxonomy" id="412755"/>
    <lineage>
        <taxon>unclassified sequences</taxon>
        <taxon>metagenomes</taxon>
        <taxon>ecological metagenomes</taxon>
    </lineage>
</organism>
<feature type="non-terminal residue" evidence="1">
    <location>
        <position position="1"/>
    </location>
</feature>
<name>X0XJL1_9ZZZZ</name>
<protein>
    <recommendedName>
        <fullName evidence="2">Cysteine-rich domain-containing protein</fullName>
    </recommendedName>
</protein>
<dbReference type="EMBL" id="BARS01052531">
    <property type="protein sequence ID" value="GAG43365.1"/>
    <property type="molecule type" value="Genomic_DNA"/>
</dbReference>
<accession>X0XJL1</accession>
<proteinExistence type="predicted"/>
<evidence type="ECO:0000313" key="1">
    <source>
        <dbReference type="EMBL" id="GAG43365.1"/>
    </source>
</evidence>
<dbReference type="AlphaFoldDB" id="X0XJL1"/>
<evidence type="ECO:0008006" key="2">
    <source>
        <dbReference type="Google" id="ProtNLM"/>
    </source>
</evidence>
<reference evidence="1" key="1">
    <citation type="journal article" date="2014" name="Front. Microbiol.">
        <title>High frequency of phylogenetically diverse reductive dehalogenase-homologous genes in deep subseafloor sedimentary metagenomes.</title>
        <authorList>
            <person name="Kawai M."/>
            <person name="Futagami T."/>
            <person name="Toyoda A."/>
            <person name="Takaki Y."/>
            <person name="Nishi S."/>
            <person name="Hori S."/>
            <person name="Arai W."/>
            <person name="Tsubouchi T."/>
            <person name="Morono Y."/>
            <person name="Uchiyama I."/>
            <person name="Ito T."/>
            <person name="Fujiyama A."/>
            <person name="Inagaki F."/>
            <person name="Takami H."/>
        </authorList>
    </citation>
    <scope>NUCLEOTIDE SEQUENCE</scope>
    <source>
        <strain evidence="1">Expedition CK06-06</strain>
    </source>
</reference>
<sequence length="63" mass="6747">KRGHRVNDLRMDEVQELGPALLAVVCPFCLIMLDEAAAETFLALQDIAEVIAEALQPGSIPGS</sequence>
<gene>
    <name evidence="1" type="ORF">S01H1_78086</name>
</gene>